<organism evidence="3 4">
    <name type="scientific">Candidatus Faecivivens stercoravium</name>
    <dbReference type="NCBI Taxonomy" id="2840803"/>
    <lineage>
        <taxon>Bacteria</taxon>
        <taxon>Bacillati</taxon>
        <taxon>Bacillota</taxon>
        <taxon>Clostridia</taxon>
        <taxon>Eubacteriales</taxon>
        <taxon>Oscillospiraceae</taxon>
        <taxon>Oscillospiraceae incertae sedis</taxon>
        <taxon>Candidatus Faecivivens</taxon>
    </lineage>
</organism>
<comment type="caution">
    <text evidence="3">The sequence shown here is derived from an EMBL/GenBank/DDBJ whole genome shotgun (WGS) entry which is preliminary data.</text>
</comment>
<reference evidence="3" key="1">
    <citation type="submission" date="2020-10" db="EMBL/GenBank/DDBJ databases">
        <authorList>
            <person name="Gilroy R."/>
        </authorList>
    </citation>
    <scope>NUCLEOTIDE SEQUENCE</scope>
    <source>
        <strain evidence="3">CHK189-12415</strain>
    </source>
</reference>
<dbReference type="AlphaFoldDB" id="A0A9D1J4E7"/>
<evidence type="ECO:0000256" key="2">
    <source>
        <dbReference type="SAM" id="Phobius"/>
    </source>
</evidence>
<feature type="transmembrane region" description="Helical" evidence="2">
    <location>
        <begin position="40"/>
        <end position="59"/>
    </location>
</feature>
<proteinExistence type="predicted"/>
<keyword evidence="2" id="KW-1133">Transmembrane helix</keyword>
<protein>
    <submittedName>
        <fullName evidence="3">Uncharacterized protein</fullName>
    </submittedName>
</protein>
<dbReference type="Proteomes" id="UP000824241">
    <property type="component" value="Unassembled WGS sequence"/>
</dbReference>
<keyword evidence="2" id="KW-0812">Transmembrane</keyword>
<sequence>MDKRFAEAVDRVHAVPGLVEHTRAALRTARQARKRMARKVMAAAASFVLVVSAGGWLWFTPVSAVSIDAAQPVELKINRFGRVVSAEGTDGLLFSGCEEAVSRLLDELQADADGELYITVTGGDETLAETVFDCAAGRQGVYCDAGSSEEISAAEEAGLPLGKYRMLLALQAIDPSVTAEEVAGLSMKQLREWEASLSEGGQADHTEETGAGKGPGYRGGNGNGEGKQKGKG</sequence>
<reference evidence="3" key="2">
    <citation type="journal article" date="2021" name="PeerJ">
        <title>Extensive microbial diversity within the chicken gut microbiome revealed by metagenomics and culture.</title>
        <authorList>
            <person name="Gilroy R."/>
            <person name="Ravi A."/>
            <person name="Getino M."/>
            <person name="Pursley I."/>
            <person name="Horton D.L."/>
            <person name="Alikhan N.F."/>
            <person name="Baker D."/>
            <person name="Gharbi K."/>
            <person name="Hall N."/>
            <person name="Watson M."/>
            <person name="Adriaenssens E.M."/>
            <person name="Foster-Nyarko E."/>
            <person name="Jarju S."/>
            <person name="Secka A."/>
            <person name="Antonio M."/>
            <person name="Oren A."/>
            <person name="Chaudhuri R.R."/>
            <person name="La Ragione R."/>
            <person name="Hildebrand F."/>
            <person name="Pallen M.J."/>
        </authorList>
    </citation>
    <scope>NUCLEOTIDE SEQUENCE</scope>
    <source>
        <strain evidence="3">CHK189-12415</strain>
    </source>
</reference>
<evidence type="ECO:0000256" key="1">
    <source>
        <dbReference type="SAM" id="MobiDB-lite"/>
    </source>
</evidence>
<dbReference type="EMBL" id="DVHA01000121">
    <property type="protein sequence ID" value="HIR60666.1"/>
    <property type="molecule type" value="Genomic_DNA"/>
</dbReference>
<evidence type="ECO:0000313" key="3">
    <source>
        <dbReference type="EMBL" id="HIR60666.1"/>
    </source>
</evidence>
<keyword evidence="2" id="KW-0472">Membrane</keyword>
<evidence type="ECO:0000313" key="4">
    <source>
        <dbReference type="Proteomes" id="UP000824241"/>
    </source>
</evidence>
<feature type="region of interest" description="Disordered" evidence="1">
    <location>
        <begin position="195"/>
        <end position="232"/>
    </location>
</feature>
<gene>
    <name evidence="3" type="ORF">IAB37_03725</name>
</gene>
<feature type="compositionally biased region" description="Gly residues" evidence="1">
    <location>
        <begin position="211"/>
        <end position="225"/>
    </location>
</feature>
<accession>A0A9D1J4E7</accession>
<name>A0A9D1J4E7_9FIRM</name>